<sequence>MTPHRDVTWTSLLGRIYRTRAHDYRQYSTLFCDAVATVHDDVERALADDRAAHARAKAEGRTTRGIDGRGEPRDPAPLTRQAALSDAVDRAVYRALTYRGPARPLRSGDDDPECDTHPGFLGWDAVSLTHVRPDGRRRHGPDPATADAEREAQRAAGAGAGTGTGRPGATDAAGWRHAHDQAPPPF</sequence>
<evidence type="ECO:0008006" key="4">
    <source>
        <dbReference type="Google" id="ProtNLM"/>
    </source>
</evidence>
<dbReference type="Proteomes" id="UP000662111">
    <property type="component" value="Unassembled WGS sequence"/>
</dbReference>
<keyword evidence="3" id="KW-1185">Reference proteome</keyword>
<accession>A0ABQ2F619</accession>
<comment type="caution">
    <text evidence="2">The sequence shown here is derived from an EMBL/GenBank/DDBJ whole genome shotgun (WGS) entry which is preliminary data.</text>
</comment>
<feature type="region of interest" description="Disordered" evidence="1">
    <location>
        <begin position="57"/>
        <end position="79"/>
    </location>
</feature>
<gene>
    <name evidence="2" type="ORF">GCM10011509_11440</name>
</gene>
<evidence type="ECO:0000313" key="3">
    <source>
        <dbReference type="Proteomes" id="UP000662111"/>
    </source>
</evidence>
<feature type="compositionally biased region" description="Basic and acidic residues" evidence="1">
    <location>
        <begin position="57"/>
        <end position="74"/>
    </location>
</feature>
<organism evidence="2 3">
    <name type="scientific">Ornithinimicrobium pekingense</name>
    <dbReference type="NCBI Taxonomy" id="384677"/>
    <lineage>
        <taxon>Bacteria</taxon>
        <taxon>Bacillati</taxon>
        <taxon>Actinomycetota</taxon>
        <taxon>Actinomycetes</taxon>
        <taxon>Micrococcales</taxon>
        <taxon>Ornithinimicrobiaceae</taxon>
        <taxon>Ornithinimicrobium</taxon>
    </lineage>
</organism>
<reference evidence="3" key="1">
    <citation type="journal article" date="2019" name="Int. J. Syst. Evol. Microbiol.">
        <title>The Global Catalogue of Microorganisms (GCM) 10K type strain sequencing project: providing services to taxonomists for standard genome sequencing and annotation.</title>
        <authorList>
            <consortium name="The Broad Institute Genomics Platform"/>
            <consortium name="The Broad Institute Genome Sequencing Center for Infectious Disease"/>
            <person name="Wu L."/>
            <person name="Ma J."/>
        </authorList>
    </citation>
    <scope>NUCLEOTIDE SEQUENCE [LARGE SCALE GENOMIC DNA]</scope>
    <source>
        <strain evidence="3">CGMCC 1.5362</strain>
    </source>
</reference>
<evidence type="ECO:0000313" key="2">
    <source>
        <dbReference type="EMBL" id="GGK64829.1"/>
    </source>
</evidence>
<dbReference type="EMBL" id="BMLB01000002">
    <property type="protein sequence ID" value="GGK64829.1"/>
    <property type="molecule type" value="Genomic_DNA"/>
</dbReference>
<evidence type="ECO:0000256" key="1">
    <source>
        <dbReference type="SAM" id="MobiDB-lite"/>
    </source>
</evidence>
<proteinExistence type="predicted"/>
<name>A0ABQ2F619_9MICO</name>
<dbReference type="RefSeq" id="WP_029202251.1">
    <property type="nucleotide sequence ID" value="NZ_BMLB01000002.1"/>
</dbReference>
<protein>
    <recommendedName>
        <fullName evidence="4">DivIVA domain-containing protein</fullName>
    </recommendedName>
</protein>
<feature type="region of interest" description="Disordered" evidence="1">
    <location>
        <begin position="101"/>
        <end position="186"/>
    </location>
</feature>